<keyword evidence="3" id="KW-1185">Reference proteome</keyword>
<dbReference type="PANTHER" id="PTHR31731">
    <property type="match status" value="1"/>
</dbReference>
<dbReference type="Gene3D" id="1.10.110.10">
    <property type="entry name" value="Plant lipid-transfer and hydrophobic proteins"/>
    <property type="match status" value="1"/>
</dbReference>
<dbReference type="Proteomes" id="UP001630127">
    <property type="component" value="Unassembled WGS sequence"/>
</dbReference>
<dbReference type="InterPro" id="IPR051636">
    <property type="entry name" value="Plant_LTP/defense-related"/>
</dbReference>
<dbReference type="SUPFAM" id="SSF47699">
    <property type="entry name" value="Bifunctional inhibitor/lipid-transfer protein/seed storage 2S albumin"/>
    <property type="match status" value="1"/>
</dbReference>
<name>A0ABD2XXP5_9GENT</name>
<dbReference type="Pfam" id="PF14547">
    <property type="entry name" value="Hydrophob_seed"/>
    <property type="match status" value="1"/>
</dbReference>
<protein>
    <recommendedName>
        <fullName evidence="1">Hydrophobic seed protein domain-containing protein</fullName>
    </recommendedName>
</protein>
<organism evidence="2 3">
    <name type="scientific">Cinchona calisaya</name>
    <dbReference type="NCBI Taxonomy" id="153742"/>
    <lineage>
        <taxon>Eukaryota</taxon>
        <taxon>Viridiplantae</taxon>
        <taxon>Streptophyta</taxon>
        <taxon>Embryophyta</taxon>
        <taxon>Tracheophyta</taxon>
        <taxon>Spermatophyta</taxon>
        <taxon>Magnoliopsida</taxon>
        <taxon>eudicotyledons</taxon>
        <taxon>Gunneridae</taxon>
        <taxon>Pentapetalae</taxon>
        <taxon>asterids</taxon>
        <taxon>lamiids</taxon>
        <taxon>Gentianales</taxon>
        <taxon>Rubiaceae</taxon>
        <taxon>Cinchonoideae</taxon>
        <taxon>Cinchoneae</taxon>
        <taxon>Cinchona</taxon>
    </lineage>
</organism>
<dbReference type="AlphaFoldDB" id="A0ABD2XXP5"/>
<comment type="caution">
    <text evidence="2">The sequence shown here is derived from an EMBL/GenBank/DDBJ whole genome shotgun (WGS) entry which is preliminary data.</text>
</comment>
<evidence type="ECO:0000259" key="1">
    <source>
        <dbReference type="Pfam" id="PF14547"/>
    </source>
</evidence>
<evidence type="ECO:0000313" key="2">
    <source>
        <dbReference type="EMBL" id="KAL3499546.1"/>
    </source>
</evidence>
<feature type="domain" description="Hydrophobic seed protein" evidence="1">
    <location>
        <begin position="52"/>
        <end position="104"/>
    </location>
</feature>
<sequence length="108" mass="11011">MNPPRVFPPIISPSIINPPVTRPPPSSGGYPPYTPGSGGSVCGGVTPAASATCPINALKLGLCLDMLGGLILIGIGNPVENVCYPVLQGLPEIGAAVCLCTREKQQNF</sequence>
<accession>A0ABD2XXP5</accession>
<gene>
    <name evidence="2" type="ORF">ACH5RR_038639</name>
</gene>
<evidence type="ECO:0000313" key="3">
    <source>
        <dbReference type="Proteomes" id="UP001630127"/>
    </source>
</evidence>
<dbReference type="EMBL" id="JBJUIK010000016">
    <property type="protein sequence ID" value="KAL3499546.1"/>
    <property type="molecule type" value="Genomic_DNA"/>
</dbReference>
<dbReference type="InterPro" id="IPR036312">
    <property type="entry name" value="Bifun_inhib/LTP/seed_sf"/>
</dbReference>
<proteinExistence type="predicted"/>
<reference evidence="2 3" key="1">
    <citation type="submission" date="2024-11" db="EMBL/GenBank/DDBJ databases">
        <title>A near-complete genome assembly of Cinchona calisaya.</title>
        <authorList>
            <person name="Lian D.C."/>
            <person name="Zhao X.W."/>
            <person name="Wei L."/>
        </authorList>
    </citation>
    <scope>NUCLEOTIDE SEQUENCE [LARGE SCALE GENOMIC DNA]</scope>
    <source>
        <tissue evidence="2">Nenye</tissue>
    </source>
</reference>
<dbReference type="InterPro" id="IPR027923">
    <property type="entry name" value="Hydrophob_seed_dom"/>
</dbReference>